<evidence type="ECO:0000259" key="16">
    <source>
        <dbReference type="Pfam" id="PF18085"/>
    </source>
</evidence>
<dbReference type="InterPro" id="IPR011009">
    <property type="entry name" value="Kinase-like_dom_sf"/>
</dbReference>
<comment type="catalytic activity">
    <reaction evidence="14">
        <text>D-maltose + ATP = alpha-maltose 1-phosphate + ADP + H(+)</text>
        <dbReference type="Rhea" id="RHEA:31915"/>
        <dbReference type="ChEBI" id="CHEBI:15378"/>
        <dbReference type="ChEBI" id="CHEBI:17306"/>
        <dbReference type="ChEBI" id="CHEBI:30616"/>
        <dbReference type="ChEBI" id="CHEBI:63576"/>
        <dbReference type="ChEBI" id="CHEBI:456216"/>
        <dbReference type="EC" id="2.7.1.175"/>
    </reaction>
</comment>
<evidence type="ECO:0000256" key="5">
    <source>
        <dbReference type="ARBA" id="ARBA00013882"/>
    </source>
</evidence>
<evidence type="ECO:0000256" key="12">
    <source>
        <dbReference type="ARBA" id="ARBA00023277"/>
    </source>
</evidence>
<comment type="pathway">
    <text evidence="1">Glycan biosynthesis; glycogen biosynthesis.</text>
</comment>
<evidence type="ECO:0000313" key="17">
    <source>
        <dbReference type="EMBL" id="RPF25770.1"/>
    </source>
</evidence>
<keyword evidence="9" id="KW-0418">Kinase</keyword>
<dbReference type="AlphaFoldDB" id="A0A3N4Z3X3"/>
<sequence>MSILDAEVLGALGTWLAGRRWYTGKGRTPRLTAVSGLRLDELSQTWLVRDDAGPEPVLYQVPLTRHGAPVAGLEGALVAAGPAGWVYDGCQDPDGAAALLRAITQERRLDPVDGRGLGTGHRAGPAPVPTGSRVLTGEQSNTSVIYDVADGEPVILKVFRVLHPGYNPDVEVQQALASAGSARVPRPVGDLVGRWPVRDAGSPGVVTGAGAGETLVEGHLALAQEFLPGVEDAWRVALRAATEGEDFTDRARALGEATAEVHAVLARVLPTRTADDAARAATLRGWQGRQGDAVAHVPALAGRAEEIGAVLRAGAGAPWPRLQRVHGDYHLGQVLDVPGRGWVLLDFEGEPLRPLAERTEPDLPQRDVAGMLRSFDYAAASAAGAPAGWAGAAREAFLDGYAAVSGGDPRAGAELLRALELDKALYEAVYEARNRPDWLPIPVAGIERILAGAGGT</sequence>
<accession>A0A3N4Z3X3</accession>
<comment type="subunit">
    <text evidence="3">Monomer.</text>
</comment>
<dbReference type="Gene3D" id="3.90.1200.10">
    <property type="match status" value="1"/>
</dbReference>
<name>A0A3N4Z3X3_9MICO</name>
<evidence type="ECO:0000256" key="8">
    <source>
        <dbReference type="ARBA" id="ARBA00022741"/>
    </source>
</evidence>
<dbReference type="Pfam" id="PF18085">
    <property type="entry name" value="Mak_N_cap"/>
    <property type="match status" value="1"/>
</dbReference>
<evidence type="ECO:0000256" key="9">
    <source>
        <dbReference type="ARBA" id="ARBA00022777"/>
    </source>
</evidence>
<keyword evidence="6" id="KW-0321">Glycogen metabolism</keyword>
<evidence type="ECO:0000256" key="7">
    <source>
        <dbReference type="ARBA" id="ARBA00022679"/>
    </source>
</evidence>
<evidence type="ECO:0000256" key="14">
    <source>
        <dbReference type="ARBA" id="ARBA00049067"/>
    </source>
</evidence>
<evidence type="ECO:0000256" key="4">
    <source>
        <dbReference type="ARBA" id="ARBA00011962"/>
    </source>
</evidence>
<comment type="similarity">
    <text evidence="2">Belongs to the aminoglycoside phosphotransferase family.</text>
</comment>
<dbReference type="UniPathway" id="UPA00164"/>
<evidence type="ECO:0000256" key="11">
    <source>
        <dbReference type="ARBA" id="ARBA00023056"/>
    </source>
</evidence>
<organism evidence="17 18">
    <name type="scientific">Georgenia muralis</name>
    <dbReference type="NCBI Taxonomy" id="154117"/>
    <lineage>
        <taxon>Bacteria</taxon>
        <taxon>Bacillati</taxon>
        <taxon>Actinomycetota</taxon>
        <taxon>Actinomycetes</taxon>
        <taxon>Micrococcales</taxon>
        <taxon>Bogoriellaceae</taxon>
        <taxon>Georgenia</taxon>
    </lineage>
</organism>
<evidence type="ECO:0000256" key="13">
    <source>
        <dbReference type="ARBA" id="ARBA00031251"/>
    </source>
</evidence>
<protein>
    <recommendedName>
        <fullName evidence="5">Maltokinase</fullName>
        <ecNumber evidence="4">2.7.1.175</ecNumber>
    </recommendedName>
    <alternativeName>
        <fullName evidence="13">Maltose-1-phosphate synthase</fullName>
    </alternativeName>
</protein>
<evidence type="ECO:0000256" key="3">
    <source>
        <dbReference type="ARBA" id="ARBA00011245"/>
    </source>
</evidence>
<feature type="region of interest" description="Disordered" evidence="15">
    <location>
        <begin position="111"/>
        <end position="135"/>
    </location>
</feature>
<evidence type="ECO:0000313" key="18">
    <source>
        <dbReference type="Proteomes" id="UP000280726"/>
    </source>
</evidence>
<keyword evidence="12" id="KW-0119">Carbohydrate metabolism</keyword>
<proteinExistence type="inferred from homology"/>
<dbReference type="GO" id="GO:0005524">
    <property type="term" value="F:ATP binding"/>
    <property type="evidence" value="ECO:0007669"/>
    <property type="project" value="UniProtKB-KW"/>
</dbReference>
<keyword evidence="11" id="KW-0320">Glycogen biosynthesis</keyword>
<keyword evidence="10" id="KW-0067">ATP-binding</keyword>
<evidence type="ECO:0000256" key="10">
    <source>
        <dbReference type="ARBA" id="ARBA00022840"/>
    </source>
</evidence>
<gene>
    <name evidence="17" type="ORF">EDD32_0182</name>
</gene>
<keyword evidence="8" id="KW-0547">Nucleotide-binding</keyword>
<comment type="caution">
    <text evidence="17">The sequence shown here is derived from an EMBL/GenBank/DDBJ whole genome shotgun (WGS) entry which is preliminary data.</text>
</comment>
<reference evidence="17 18" key="1">
    <citation type="submission" date="2018-11" db="EMBL/GenBank/DDBJ databases">
        <title>Sequencing the genomes of 1000 actinobacteria strains.</title>
        <authorList>
            <person name="Klenk H.-P."/>
        </authorList>
    </citation>
    <scope>NUCLEOTIDE SEQUENCE [LARGE SCALE GENOMIC DNA]</scope>
    <source>
        <strain evidence="17 18">DSM 14418</strain>
    </source>
</reference>
<keyword evidence="7" id="KW-0808">Transferase</keyword>
<dbReference type="InterPro" id="IPR040999">
    <property type="entry name" value="Mak_N_cap"/>
</dbReference>
<dbReference type="RefSeq" id="WP_123913793.1">
    <property type="nucleotide sequence ID" value="NZ_RKRA01000001.1"/>
</dbReference>
<dbReference type="EMBL" id="RKRA01000001">
    <property type="protein sequence ID" value="RPF25770.1"/>
    <property type="molecule type" value="Genomic_DNA"/>
</dbReference>
<evidence type="ECO:0000256" key="1">
    <source>
        <dbReference type="ARBA" id="ARBA00004964"/>
    </source>
</evidence>
<dbReference type="Proteomes" id="UP000280726">
    <property type="component" value="Unassembled WGS sequence"/>
</dbReference>
<feature type="domain" description="Maltokinase N-terminal cap" evidence="16">
    <location>
        <begin position="15"/>
        <end position="92"/>
    </location>
</feature>
<dbReference type="OrthoDB" id="3787729at2"/>
<keyword evidence="18" id="KW-1185">Reference proteome</keyword>
<evidence type="ECO:0000256" key="2">
    <source>
        <dbReference type="ARBA" id="ARBA00006219"/>
    </source>
</evidence>
<evidence type="ECO:0000256" key="15">
    <source>
        <dbReference type="SAM" id="MobiDB-lite"/>
    </source>
</evidence>
<dbReference type="GO" id="GO:0016301">
    <property type="term" value="F:kinase activity"/>
    <property type="evidence" value="ECO:0007669"/>
    <property type="project" value="UniProtKB-KW"/>
</dbReference>
<dbReference type="GO" id="GO:0005978">
    <property type="term" value="P:glycogen biosynthetic process"/>
    <property type="evidence" value="ECO:0007669"/>
    <property type="project" value="UniProtKB-UniPathway"/>
</dbReference>
<evidence type="ECO:0000256" key="6">
    <source>
        <dbReference type="ARBA" id="ARBA00022600"/>
    </source>
</evidence>
<dbReference type="SUPFAM" id="SSF56112">
    <property type="entry name" value="Protein kinase-like (PK-like)"/>
    <property type="match status" value="1"/>
</dbReference>
<dbReference type="EC" id="2.7.1.175" evidence="4"/>